<evidence type="ECO:0000256" key="6">
    <source>
        <dbReference type="SAM" id="MobiDB-lite"/>
    </source>
</evidence>
<comment type="subunit">
    <text evidence="3">Interacts with ODC and thereby sterically blocks ODC homodimerization.</text>
</comment>
<accession>A0A9W8CJ81</accession>
<dbReference type="GO" id="GO:0005634">
    <property type="term" value="C:nucleus"/>
    <property type="evidence" value="ECO:0007669"/>
    <property type="project" value="TreeGrafter"/>
</dbReference>
<dbReference type="InterPro" id="IPR038581">
    <property type="entry name" value="ODC_AZ_sf"/>
</dbReference>
<gene>
    <name evidence="7" type="ORF">LPJ64_002941</name>
</gene>
<dbReference type="PANTHER" id="PTHR10279:SF10">
    <property type="entry name" value="ORNITHINE DECARBOXYLASE ANTIZYME"/>
    <property type="match status" value="1"/>
</dbReference>
<keyword evidence="5" id="KW-0688">Ribosomal frameshifting</keyword>
<dbReference type="AlphaFoldDB" id="A0A9W8CJ81"/>
<protein>
    <recommendedName>
        <fullName evidence="4">Ornithine decarboxylase antizyme</fullName>
    </recommendedName>
</protein>
<reference evidence="7" key="1">
    <citation type="submission" date="2022-07" db="EMBL/GenBank/DDBJ databases">
        <title>Phylogenomic reconstructions and comparative analyses of Kickxellomycotina fungi.</title>
        <authorList>
            <person name="Reynolds N.K."/>
            <person name="Stajich J.E."/>
            <person name="Barry K."/>
            <person name="Grigoriev I.V."/>
            <person name="Crous P."/>
            <person name="Smith M.E."/>
        </authorList>
    </citation>
    <scope>NUCLEOTIDE SEQUENCE</scope>
    <source>
        <strain evidence="7">NBRC 105413</strain>
    </source>
</reference>
<name>A0A9W8CJ81_9FUNG</name>
<dbReference type="Gene3D" id="3.40.630.60">
    <property type="match status" value="1"/>
</dbReference>
<evidence type="ECO:0000256" key="1">
    <source>
        <dbReference type="ARBA" id="ARBA00002307"/>
    </source>
</evidence>
<evidence type="ECO:0000256" key="3">
    <source>
        <dbReference type="ARBA" id="ARBA00011486"/>
    </source>
</evidence>
<dbReference type="Pfam" id="PF02100">
    <property type="entry name" value="ODC_AZ"/>
    <property type="match status" value="1"/>
</dbReference>
<dbReference type="InterPro" id="IPR002993">
    <property type="entry name" value="ODC_AZ"/>
</dbReference>
<dbReference type="GO" id="GO:0075523">
    <property type="term" value="P:viral translational frameshifting"/>
    <property type="evidence" value="ECO:0007669"/>
    <property type="project" value="UniProtKB-KW"/>
</dbReference>
<dbReference type="InterPro" id="IPR016181">
    <property type="entry name" value="Acyl_CoA_acyltransferase"/>
</dbReference>
<dbReference type="Proteomes" id="UP001145021">
    <property type="component" value="Unassembled WGS sequence"/>
</dbReference>
<dbReference type="GO" id="GO:0008073">
    <property type="term" value="F:ornithine decarboxylase inhibitor activity"/>
    <property type="evidence" value="ECO:0007669"/>
    <property type="project" value="InterPro"/>
</dbReference>
<dbReference type="EMBL" id="JANBOH010000104">
    <property type="protein sequence ID" value="KAJ1645472.1"/>
    <property type="molecule type" value="Genomic_DNA"/>
</dbReference>
<evidence type="ECO:0000256" key="2">
    <source>
        <dbReference type="ARBA" id="ARBA00008796"/>
    </source>
</evidence>
<evidence type="ECO:0000313" key="8">
    <source>
        <dbReference type="Proteomes" id="UP001145021"/>
    </source>
</evidence>
<proteinExistence type="inferred from homology"/>
<sequence>MIMFSIGNDSSSASAGIADSGSVDDSKPNSIYGGSVRQAARHTGGAVFQLQDLSPRSTGAFFNSASYDFDNDSYLDSMAVTAAASTVFGQEGQEMQQLLVPEPSSNEYEQDNNHQYILDNASAAAYNLFPAECCVERASASKRERYYFTMGKKPGGGGSAARHYDAALATGEEQEGRMSSATAMEEDEQDKVVVAADSNSLGVRVARHSTQSSSSTLSSSDAVPHISMHHRHARYGRTHQQLEHGVNDRNNGRGASAPVPVPAPAFASASASASSELLTFEAAEERQKRSHDIALKSAADLQREIFPHGVPSQGILKSGQQHIEADIRFRTVGCEDSPWHGFIIDDVLFMYVPEFAGSESSFRTAVMALMELAEDVLFCSSVIIALPRVLSTGAGPVVDANAAATLARAFMYSGFELVSPLLYQPSPSYVLLGYDAM</sequence>
<organism evidence="7 8">
    <name type="scientific">Coemansia asiatica</name>
    <dbReference type="NCBI Taxonomy" id="1052880"/>
    <lineage>
        <taxon>Eukaryota</taxon>
        <taxon>Fungi</taxon>
        <taxon>Fungi incertae sedis</taxon>
        <taxon>Zoopagomycota</taxon>
        <taxon>Kickxellomycotina</taxon>
        <taxon>Kickxellomycetes</taxon>
        <taxon>Kickxellales</taxon>
        <taxon>Kickxellaceae</taxon>
        <taxon>Coemansia</taxon>
    </lineage>
</organism>
<comment type="similarity">
    <text evidence="2">Belongs to the ODC antizyme family.</text>
</comment>
<feature type="compositionally biased region" description="Low complexity" evidence="6">
    <location>
        <begin position="1"/>
        <end position="23"/>
    </location>
</feature>
<comment type="function">
    <text evidence="1">Ornithine decarboxylase (ODC) antizyme protein that negatively regulates ODC activity and intracellular polyamine biosynthesis in response to increased intracellular polyamine levels. Binds to ODC monomers, inhibiting the assembly of the functional ODC homodimer, and targets the monomers for ubiquitin-independent proteolytic destruction by the 26S proteasome.</text>
</comment>
<feature type="region of interest" description="Disordered" evidence="6">
    <location>
        <begin position="1"/>
        <end position="33"/>
    </location>
</feature>
<keyword evidence="8" id="KW-1185">Reference proteome</keyword>
<dbReference type="GO" id="GO:0005737">
    <property type="term" value="C:cytoplasm"/>
    <property type="evidence" value="ECO:0007669"/>
    <property type="project" value="TreeGrafter"/>
</dbReference>
<comment type="caution">
    <text evidence="7">The sequence shown here is derived from an EMBL/GenBank/DDBJ whole genome shotgun (WGS) entry which is preliminary data.</text>
</comment>
<dbReference type="SUPFAM" id="SSF55729">
    <property type="entry name" value="Acyl-CoA N-acyltransferases (Nat)"/>
    <property type="match status" value="1"/>
</dbReference>
<evidence type="ECO:0000256" key="4">
    <source>
        <dbReference type="ARBA" id="ARBA00017712"/>
    </source>
</evidence>
<evidence type="ECO:0000313" key="7">
    <source>
        <dbReference type="EMBL" id="KAJ1645472.1"/>
    </source>
</evidence>
<dbReference type="PANTHER" id="PTHR10279">
    <property type="entry name" value="ORNITHINE DECARBOXYLASE ANTIZYME"/>
    <property type="match status" value="1"/>
</dbReference>
<evidence type="ECO:0000256" key="5">
    <source>
        <dbReference type="ARBA" id="ARBA00022758"/>
    </source>
</evidence>
<dbReference type="GO" id="GO:0045732">
    <property type="term" value="P:positive regulation of protein catabolic process"/>
    <property type="evidence" value="ECO:0007669"/>
    <property type="project" value="TreeGrafter"/>
</dbReference>